<dbReference type="PROSITE" id="PS51733">
    <property type="entry name" value="BPL_LPL_CATALYTIC"/>
    <property type="match status" value="1"/>
</dbReference>
<dbReference type="PANTHER" id="PTHR43679:SF2">
    <property type="entry name" value="OCTANOYL-[GCVH]:PROTEIN N-OCTANOYLTRANSFERASE"/>
    <property type="match status" value="1"/>
</dbReference>
<keyword evidence="2" id="KW-0436">Ligase</keyword>
<comment type="caution">
    <text evidence="2">The sequence shown here is derived from an EMBL/GenBank/DDBJ whole genome shotgun (WGS) entry which is preliminary data.</text>
</comment>
<dbReference type="Pfam" id="PF21948">
    <property type="entry name" value="LplA-B_cat"/>
    <property type="match status" value="1"/>
</dbReference>
<dbReference type="CDD" id="cd16443">
    <property type="entry name" value="LplA"/>
    <property type="match status" value="1"/>
</dbReference>
<reference evidence="2 3" key="1">
    <citation type="submission" date="2017-02" db="EMBL/GenBank/DDBJ databases">
        <title>Genome sequence of Microcystis aeruginosa KW.</title>
        <authorList>
            <person name="Oh H.-M."/>
            <person name="Ahn C.-Y."/>
            <person name="Jeong H."/>
            <person name="Srivastava A."/>
            <person name="Lee H.-G."/>
            <person name="Kang S.-R."/>
        </authorList>
    </citation>
    <scope>NUCLEOTIDE SEQUENCE [LARGE SCALE GENOMIC DNA]</scope>
    <source>
        <strain evidence="2 3">KW</strain>
    </source>
</reference>
<sequence>MMKCYENPLVAAKIWRYIPPIISSAELQMAIDSWLLEQHRCGHHPPTLRFYQWSPPAISLGYHQRQYPDFWRNLTWQGQKISLVRRPTGGRAVLHQGDLTYMVVNSGMKGNVREVYRQICQFLITGWQNLGLELSYGAAGRGYIHSANCFGTATGADLVDNWGNKFIGSAQLQRGSSVLQHGSMVLEQDNSLFEQVFASAAPQKLNLAPDLTLETIIATLKTAAEDCFDCQLLEQPLEDCEWQSIKKMNINTH</sequence>
<dbReference type="InterPro" id="IPR050664">
    <property type="entry name" value="Octanoyltrans_LipM/LipL"/>
</dbReference>
<evidence type="ECO:0000259" key="1">
    <source>
        <dbReference type="PROSITE" id="PS51733"/>
    </source>
</evidence>
<protein>
    <submittedName>
        <fullName evidence="2">Biotin--protein ligase</fullName>
    </submittedName>
</protein>
<proteinExistence type="predicted"/>
<dbReference type="PANTHER" id="PTHR43679">
    <property type="entry name" value="OCTANOYLTRANSFERASE LIPM-RELATED"/>
    <property type="match status" value="1"/>
</dbReference>
<dbReference type="Gene3D" id="3.30.930.10">
    <property type="entry name" value="Bira Bifunctional Protein, Domain 2"/>
    <property type="match status" value="1"/>
</dbReference>
<evidence type="ECO:0000313" key="3">
    <source>
        <dbReference type="Proteomes" id="UP000189835"/>
    </source>
</evidence>
<name>A0A1V4BRD2_MICAE</name>
<dbReference type="SUPFAM" id="SSF55681">
    <property type="entry name" value="Class II aaRS and biotin synthetases"/>
    <property type="match status" value="1"/>
</dbReference>
<dbReference type="RefSeq" id="WP_079207690.1">
    <property type="nucleotide sequence ID" value="NZ_MVGR01000004.1"/>
</dbReference>
<dbReference type="Proteomes" id="UP000189835">
    <property type="component" value="Unassembled WGS sequence"/>
</dbReference>
<feature type="domain" description="BPL/LPL catalytic" evidence="1">
    <location>
        <begin position="42"/>
        <end position="232"/>
    </location>
</feature>
<dbReference type="InterPro" id="IPR045864">
    <property type="entry name" value="aa-tRNA-synth_II/BPL/LPL"/>
</dbReference>
<accession>A0A1V4BRD2</accession>
<dbReference type="GO" id="GO:0016874">
    <property type="term" value="F:ligase activity"/>
    <property type="evidence" value="ECO:0007669"/>
    <property type="project" value="UniProtKB-KW"/>
</dbReference>
<evidence type="ECO:0000313" key="2">
    <source>
        <dbReference type="EMBL" id="OPF16894.1"/>
    </source>
</evidence>
<gene>
    <name evidence="2" type="ORF">B1L04_12250</name>
</gene>
<dbReference type="AlphaFoldDB" id="A0A1V4BRD2"/>
<organism evidence="2 3">
    <name type="scientific">Microcystis aeruginosa KW</name>
    <dbReference type="NCBI Taxonomy" id="1960155"/>
    <lineage>
        <taxon>Bacteria</taxon>
        <taxon>Bacillati</taxon>
        <taxon>Cyanobacteriota</taxon>
        <taxon>Cyanophyceae</taxon>
        <taxon>Oscillatoriophycideae</taxon>
        <taxon>Chroococcales</taxon>
        <taxon>Microcystaceae</taxon>
        <taxon>Microcystis</taxon>
    </lineage>
</organism>
<dbReference type="EMBL" id="MVGR01000004">
    <property type="protein sequence ID" value="OPF16894.1"/>
    <property type="molecule type" value="Genomic_DNA"/>
</dbReference>
<dbReference type="InterPro" id="IPR004143">
    <property type="entry name" value="BPL_LPL_catalytic"/>
</dbReference>